<keyword evidence="2" id="KW-0040">ANK repeat</keyword>
<name>A0A0Q9YDR7_9GAMM</name>
<dbReference type="RefSeq" id="WP_075067534.1">
    <property type="nucleotide sequence ID" value="NZ_LKAJ02000001.1"/>
</dbReference>
<keyword evidence="1" id="KW-0344">Guanine-nucleotide releasing factor</keyword>
<evidence type="ECO:0000313" key="7">
    <source>
        <dbReference type="Proteomes" id="UP000051497"/>
    </source>
</evidence>
<reference evidence="5" key="1">
    <citation type="submission" date="2015-09" db="EMBL/GenBank/DDBJ databases">
        <title>Draft Genome Sequences of Two Novel Amoeba-resistant Intranuclear Bacteria, Candidatus Berkiella cookevillensis and Candidatus Berkiella aquae.</title>
        <authorList>
            <person name="Mehari Y.T."/>
            <person name="Arivett B.A."/>
            <person name="Farone A.L."/>
            <person name="Gunderson J.H."/>
            <person name="Farone M.B."/>
        </authorList>
    </citation>
    <scope>NUCLEOTIDE SEQUENCE [LARGE SCALE GENOMIC DNA]</scope>
    <source>
        <strain evidence="5">HT99</strain>
    </source>
</reference>
<proteinExistence type="predicted"/>
<gene>
    <name evidence="6" type="ORF">HT99x_000720</name>
    <name evidence="5" type="ORF">HT99x_02942</name>
</gene>
<dbReference type="Gene3D" id="1.10.840.10">
    <property type="entry name" value="Ras guanine-nucleotide exchange factors catalytic domain"/>
    <property type="match status" value="1"/>
</dbReference>
<dbReference type="Pfam" id="PF12796">
    <property type="entry name" value="Ank_2"/>
    <property type="match status" value="1"/>
</dbReference>
<feature type="region of interest" description="Disordered" evidence="3">
    <location>
        <begin position="1127"/>
        <end position="1149"/>
    </location>
</feature>
<dbReference type="GO" id="GO:0005886">
    <property type="term" value="C:plasma membrane"/>
    <property type="evidence" value="ECO:0007669"/>
    <property type="project" value="TreeGrafter"/>
</dbReference>
<protein>
    <submittedName>
        <fullName evidence="6">Ankyrin repeat domain-containing protein</fullName>
    </submittedName>
    <submittedName>
        <fullName evidence="5">RasGEF domain protein</fullName>
    </submittedName>
</protein>
<accession>A0A0Q9YDR7</accession>
<dbReference type="EMBL" id="LKAJ01000019">
    <property type="protein sequence ID" value="KRG18656.1"/>
    <property type="molecule type" value="Genomic_DNA"/>
</dbReference>
<dbReference type="PANTHER" id="PTHR23113:SF99">
    <property type="entry name" value="RASGEF DOMAIN-CONTAINING PROTEIN"/>
    <property type="match status" value="1"/>
</dbReference>
<evidence type="ECO:0000313" key="6">
    <source>
        <dbReference type="EMBL" id="MCS5709940.1"/>
    </source>
</evidence>
<evidence type="ECO:0000313" key="5">
    <source>
        <dbReference type="EMBL" id="KRG18656.1"/>
    </source>
</evidence>
<dbReference type="InterPro" id="IPR002110">
    <property type="entry name" value="Ankyrin_rpt"/>
</dbReference>
<dbReference type="SMART" id="SM00147">
    <property type="entry name" value="RasGEF"/>
    <property type="match status" value="1"/>
</dbReference>
<organism evidence="5">
    <name type="scientific">Candidatus Berkiella aquae</name>
    <dbReference type="NCBI Taxonomy" id="295108"/>
    <lineage>
        <taxon>Bacteria</taxon>
        <taxon>Pseudomonadati</taxon>
        <taxon>Pseudomonadota</taxon>
        <taxon>Gammaproteobacteria</taxon>
        <taxon>Candidatus Berkiellales</taxon>
        <taxon>Candidatus Berkiellaceae</taxon>
        <taxon>Candidatus Berkiella</taxon>
    </lineage>
</organism>
<dbReference type="Pfam" id="PF00617">
    <property type="entry name" value="RasGEF"/>
    <property type="match status" value="1"/>
</dbReference>
<dbReference type="InterPro" id="IPR036770">
    <property type="entry name" value="Ankyrin_rpt-contain_sf"/>
</dbReference>
<dbReference type="SMART" id="SM00248">
    <property type="entry name" value="ANK"/>
    <property type="match status" value="3"/>
</dbReference>
<feature type="repeat" description="ANK" evidence="2">
    <location>
        <begin position="116"/>
        <end position="148"/>
    </location>
</feature>
<evidence type="ECO:0000256" key="2">
    <source>
        <dbReference type="PROSITE-ProRule" id="PRU00023"/>
    </source>
</evidence>
<dbReference type="GO" id="GO:0005085">
    <property type="term" value="F:guanyl-nucleotide exchange factor activity"/>
    <property type="evidence" value="ECO:0007669"/>
    <property type="project" value="UniProtKB-KW"/>
</dbReference>
<dbReference type="InterPro" id="IPR001895">
    <property type="entry name" value="RASGEF_cat_dom"/>
</dbReference>
<reference evidence="6" key="3">
    <citation type="submission" date="2021-06" db="EMBL/GenBank/DDBJ databases">
        <title>Genomic Description and Analysis of Intracellular Bacteria, Candidatus Berkiella cookevillensis and Candidatus Berkiella aquae.</title>
        <authorList>
            <person name="Kidane D.T."/>
            <person name="Mehari Y.T."/>
            <person name="Rice F.C."/>
            <person name="Arivett B.A."/>
            <person name="Farone A.L."/>
            <person name="Berk S.G."/>
            <person name="Farone M.B."/>
        </authorList>
    </citation>
    <scope>NUCLEOTIDE SEQUENCE</scope>
    <source>
        <strain evidence="6">HT99</strain>
    </source>
</reference>
<evidence type="ECO:0000256" key="3">
    <source>
        <dbReference type="SAM" id="MobiDB-lite"/>
    </source>
</evidence>
<dbReference type="PROSITE" id="PS50088">
    <property type="entry name" value="ANK_REPEAT"/>
    <property type="match status" value="1"/>
</dbReference>
<dbReference type="SUPFAM" id="SSF48403">
    <property type="entry name" value="Ankyrin repeat"/>
    <property type="match status" value="1"/>
</dbReference>
<dbReference type="PROSITE" id="PS50009">
    <property type="entry name" value="RASGEF_CAT"/>
    <property type="match status" value="1"/>
</dbReference>
<dbReference type="GO" id="GO:0007265">
    <property type="term" value="P:Ras protein signal transduction"/>
    <property type="evidence" value="ECO:0007669"/>
    <property type="project" value="TreeGrafter"/>
</dbReference>
<dbReference type="OrthoDB" id="5649125at2"/>
<feature type="domain" description="Ras-GEF" evidence="4">
    <location>
        <begin position="620"/>
        <end position="858"/>
    </location>
</feature>
<dbReference type="AlphaFoldDB" id="A0A0Q9YDR7"/>
<dbReference type="InterPro" id="IPR023578">
    <property type="entry name" value="Ras_GEF_dom_sf"/>
</dbReference>
<dbReference type="EMBL" id="LKAJ02000001">
    <property type="protein sequence ID" value="MCS5709940.1"/>
    <property type="molecule type" value="Genomic_DNA"/>
</dbReference>
<evidence type="ECO:0000256" key="1">
    <source>
        <dbReference type="ARBA" id="ARBA00022658"/>
    </source>
</evidence>
<sequence>MKYGPTNEQSVAALHAIFDSAEDEKNKVKKILELLKTNPSLINHRYLRNRSILQIAMIRQLPLLVRKLIEKHKPIITFVDNAGNGAYHYAILHYHEEILATLIELAPEFRDEKNTKGRTPLYLATERKMIPAIRLLVKANANIHEKDNEGICARMLAKDNPSLLIELKAFSIDLSKVKKVFPTLSSRQINEDALSQLASKFTALRLGSAKDTPSSDGKPSPNKTSTPPETERALNTPPSVNPSHSRIAGRLAPETVSLTTSAMTRNLTLDSFRTGDIETLKSYLESGGDPNAAIFLGRPLIIQAFHVASSIAEEFKSRELIAAQTEMFQMLAKVAKLDAQDRKGDSIVQHLQDNTLAKVMLLKSTFRALNSEMIILLKQANFRLAELELLFEQTLYDAGLTQETFATPSNNKMPSDRELLRLKHQKYMTDEYGKICWDLCSGFRPVELPIDGTQTIRPNLNKAFDKHHVCNMVQGLLAKYDRTDILMIIRRFWKHLDTHQQLRANLIIKELLISDIYQMTQDGNFKTYLTFHEERNKRAFDHPQSSIQEKAQKLNHGTLLNCYLKEMHQIRCHLAANSLLKNYDILLAWLTRNECHCNSPDFNVVVRHAIGLNDRQQKDQVAFIANEFRTMTLTCLQKVRLSEFYDKAWSDLKNPHRAPNIKECIKITNTLSWYLQELLLNEDNTTNRIKIITLFVKVAANLCHPQQGIGPDLLCIMGITSALNSSAISRLKNCFDALDKKTRAKLAELNELVDGARNFYWLRSIESASATPLPHVGNMLTKITFMYDGNKENPYAMCELLGIEFRNFQQLQTAILMHACLPETNLYTALVHGSFLEDDVRYYLSCSRFGVKATLDKTSISLVLERVNESLEKQTLPRIEYQSVEYEALEAIDVYFKYLRNELCHKPVTTEHHQLLLQAKDNLGELIRIAHAHYGYNLCDFEKCHPSLLHLETKIILDNAAVPNVLSEIRNCLQLESLPRVLFGGVDYEPIDVVKGFTHYLKNALNGKPATTEHNQWLLQSRKLLGDIIQVAKLHYQISINYPYYYGLLPKLTVLVNQTSTPGNARASLVNQTSMLGTARASVSLAAPISSGSEILSVSDFLAEPPPATLPIPSSIPPALSLATWSHHKRPTGLTNSDKSTKRKSGLDI</sequence>
<dbReference type="SUPFAM" id="SSF48366">
    <property type="entry name" value="Ras GEF"/>
    <property type="match status" value="1"/>
</dbReference>
<dbReference type="PROSITE" id="PS50297">
    <property type="entry name" value="ANK_REP_REGION"/>
    <property type="match status" value="1"/>
</dbReference>
<dbReference type="Gene3D" id="1.25.40.20">
    <property type="entry name" value="Ankyrin repeat-containing domain"/>
    <property type="match status" value="1"/>
</dbReference>
<evidence type="ECO:0000259" key="4">
    <source>
        <dbReference type="PROSITE" id="PS50009"/>
    </source>
</evidence>
<reference evidence="6" key="2">
    <citation type="journal article" date="2016" name="Genome Announc.">
        <title>Draft Genome Sequences of Two Novel Amoeba-Resistant Intranuclear Bacteria, 'Candidatus Berkiella cookevillensis' and 'Candidatus Berkiella aquae'.</title>
        <authorList>
            <person name="Mehari Y.T."/>
            <person name="Arivett B.A."/>
            <person name="Farone A.L."/>
            <person name="Gunderson J.H."/>
            <person name="Farone M.B."/>
        </authorList>
    </citation>
    <scope>NUCLEOTIDE SEQUENCE</scope>
    <source>
        <strain evidence="6">HT99</strain>
    </source>
</reference>
<feature type="compositionally biased region" description="Polar residues" evidence="3">
    <location>
        <begin position="211"/>
        <end position="228"/>
    </location>
</feature>
<comment type="caution">
    <text evidence="5">The sequence shown here is derived from an EMBL/GenBank/DDBJ whole genome shotgun (WGS) entry which is preliminary data.</text>
</comment>
<dbReference type="Proteomes" id="UP000051497">
    <property type="component" value="Unassembled WGS sequence"/>
</dbReference>
<keyword evidence="7" id="KW-1185">Reference proteome</keyword>
<dbReference type="InterPro" id="IPR036964">
    <property type="entry name" value="RASGEF_cat_dom_sf"/>
</dbReference>
<dbReference type="InterPro" id="IPR008937">
    <property type="entry name" value="Ras-like_GEF"/>
</dbReference>
<feature type="region of interest" description="Disordered" evidence="3">
    <location>
        <begin position="208"/>
        <end position="254"/>
    </location>
</feature>
<dbReference type="PANTHER" id="PTHR23113">
    <property type="entry name" value="GUANINE NUCLEOTIDE EXCHANGE FACTOR"/>
    <property type="match status" value="1"/>
</dbReference>
<dbReference type="STRING" id="295108.HT99x_02942"/>